<proteinExistence type="predicted"/>
<keyword evidence="1" id="KW-0472">Membrane</keyword>
<organism evidence="2 3">
    <name type="scientific">Gossypium trilobum</name>
    <dbReference type="NCBI Taxonomy" id="34281"/>
    <lineage>
        <taxon>Eukaryota</taxon>
        <taxon>Viridiplantae</taxon>
        <taxon>Streptophyta</taxon>
        <taxon>Embryophyta</taxon>
        <taxon>Tracheophyta</taxon>
        <taxon>Spermatophyta</taxon>
        <taxon>Magnoliopsida</taxon>
        <taxon>eudicotyledons</taxon>
        <taxon>Gunneridae</taxon>
        <taxon>Pentapetalae</taxon>
        <taxon>rosids</taxon>
        <taxon>malvids</taxon>
        <taxon>Malvales</taxon>
        <taxon>Malvaceae</taxon>
        <taxon>Malvoideae</taxon>
        <taxon>Gossypium</taxon>
    </lineage>
</organism>
<dbReference type="Proteomes" id="UP000593568">
    <property type="component" value="Unassembled WGS sequence"/>
</dbReference>
<evidence type="ECO:0000313" key="2">
    <source>
        <dbReference type="EMBL" id="MBA0786278.1"/>
    </source>
</evidence>
<dbReference type="PANTHER" id="PTHR31549:SF260">
    <property type="match status" value="1"/>
</dbReference>
<protein>
    <submittedName>
        <fullName evidence="2">Uncharacterized protein</fullName>
    </submittedName>
</protein>
<keyword evidence="1" id="KW-0812">Transmembrane</keyword>
<dbReference type="EMBL" id="JABEZW010222374">
    <property type="protein sequence ID" value="MBA0786278.1"/>
    <property type="molecule type" value="Genomic_DNA"/>
</dbReference>
<keyword evidence="1" id="KW-1133">Transmembrane helix</keyword>
<sequence length="193" mass="22487">MYLINSSNQTRTKGHHSHTLRNVKELKKAGIRLKASETSCLTDISFNRIFFLGNLWLPPITIDDSTMNLITYEMCPDFYNNFTVTSYMGFLKSLIDAAENVKELRDAGVLHNRLTSDEEVVNLFKKMNRGLVPSPMIYSYVKQQIHNHRENMWTKYPAQAYHTCFRTRWKVFAFVGIIATLFVSSLQTYYTIH</sequence>
<accession>A0A7J9FM74</accession>
<dbReference type="InterPro" id="IPR004158">
    <property type="entry name" value="DUF247_pln"/>
</dbReference>
<dbReference type="PANTHER" id="PTHR31549">
    <property type="entry name" value="PROTEIN, PUTATIVE (DUF247)-RELATED-RELATED"/>
    <property type="match status" value="1"/>
</dbReference>
<feature type="transmembrane region" description="Helical" evidence="1">
    <location>
        <begin position="171"/>
        <end position="192"/>
    </location>
</feature>
<reference evidence="2 3" key="1">
    <citation type="journal article" date="2019" name="Genome Biol. Evol.">
        <title>Insights into the evolution of the New World diploid cottons (Gossypium, subgenus Houzingenia) based on genome sequencing.</title>
        <authorList>
            <person name="Grover C.E."/>
            <person name="Arick M.A. 2nd"/>
            <person name="Thrash A."/>
            <person name="Conover J.L."/>
            <person name="Sanders W.S."/>
            <person name="Peterson D.G."/>
            <person name="Frelichowski J.E."/>
            <person name="Scheffler J.A."/>
            <person name="Scheffler B.E."/>
            <person name="Wendel J.F."/>
        </authorList>
    </citation>
    <scope>NUCLEOTIDE SEQUENCE [LARGE SCALE GENOMIC DNA]</scope>
    <source>
        <strain evidence="2">8</strain>
        <tissue evidence="2">Leaf</tissue>
    </source>
</reference>
<gene>
    <name evidence="2" type="ORF">Gotri_025562</name>
</gene>
<evidence type="ECO:0000313" key="3">
    <source>
        <dbReference type="Proteomes" id="UP000593568"/>
    </source>
</evidence>
<comment type="caution">
    <text evidence="2">The sequence shown here is derived from an EMBL/GenBank/DDBJ whole genome shotgun (WGS) entry which is preliminary data.</text>
</comment>
<keyword evidence="3" id="KW-1185">Reference proteome</keyword>
<dbReference type="Pfam" id="PF03140">
    <property type="entry name" value="DUF247"/>
    <property type="match status" value="1"/>
</dbReference>
<dbReference type="AlphaFoldDB" id="A0A7J9FM74"/>
<name>A0A7J9FM74_9ROSI</name>
<evidence type="ECO:0000256" key="1">
    <source>
        <dbReference type="SAM" id="Phobius"/>
    </source>
</evidence>